<keyword evidence="1" id="KW-0472">Membrane</keyword>
<keyword evidence="1" id="KW-1133">Transmembrane helix</keyword>
<protein>
    <submittedName>
        <fullName evidence="2">Uncharacterized protein</fullName>
    </submittedName>
</protein>
<keyword evidence="3" id="KW-1185">Reference proteome</keyword>
<evidence type="ECO:0000313" key="2">
    <source>
        <dbReference type="EMBL" id="KAL3758234.1"/>
    </source>
</evidence>
<dbReference type="EMBL" id="JALLBG020000237">
    <property type="protein sequence ID" value="KAL3758234.1"/>
    <property type="molecule type" value="Genomic_DNA"/>
</dbReference>
<comment type="caution">
    <text evidence="2">The sequence shown here is derived from an EMBL/GenBank/DDBJ whole genome shotgun (WGS) entry which is preliminary data.</text>
</comment>
<gene>
    <name evidence="2" type="ORF">ACHAWU_004872</name>
</gene>
<organism evidence="2 3">
    <name type="scientific">Discostella pseudostelligera</name>
    <dbReference type="NCBI Taxonomy" id="259834"/>
    <lineage>
        <taxon>Eukaryota</taxon>
        <taxon>Sar</taxon>
        <taxon>Stramenopiles</taxon>
        <taxon>Ochrophyta</taxon>
        <taxon>Bacillariophyta</taxon>
        <taxon>Coscinodiscophyceae</taxon>
        <taxon>Thalassiosirophycidae</taxon>
        <taxon>Stephanodiscales</taxon>
        <taxon>Stephanodiscaceae</taxon>
        <taxon>Discostella</taxon>
    </lineage>
</organism>
<name>A0ABD3M6C3_9STRA</name>
<proteinExistence type="predicted"/>
<evidence type="ECO:0000256" key="1">
    <source>
        <dbReference type="SAM" id="Phobius"/>
    </source>
</evidence>
<keyword evidence="1" id="KW-0812">Transmembrane</keyword>
<evidence type="ECO:0000313" key="3">
    <source>
        <dbReference type="Proteomes" id="UP001530293"/>
    </source>
</evidence>
<dbReference type="Proteomes" id="UP001530293">
    <property type="component" value="Unassembled WGS sequence"/>
</dbReference>
<sequence>MLPPRSHHRLATVTVAFSVIVLYFFRSLTLTIIIDQNRTNINEFSSQNWEHQKLPQWLDNYFHWHNSMRHQYPGLSLFTHPDSPGVLIKSCAFKCGGLHDRFGGLGWDLYLANQTKRVLLIHWCIPAPIEYYLVPNVVDWTLPRNGNDRELEEKKDDDFILDERLFSNTTETHFHCDRAVQSWPGLFDGYSESRPGVEFWESQVDLALHRAIHGEYAHNAILRVQILGFDVYLEKRLRERHGEMDAISWTDSFPTVFWRMFRPSKGLQKELDAAFVDLGLLPSSTASSSSMDKNSAMITEKITASSPSLPPFYAIHVRIRHPRGHVSISMKGNPDKFGLEWEDGPTRDFAVNVSEHAFHCAQQRAHLLVIDERRRSNTNPSALLTAIQKPTAYVFFADSEELVTHMGNEYREHGLRVRNIIGKEVVHIDRQQEMSPESYYDSFVDLFVAAEASCIIFGAGNYALLAAKINRRGARQCLVRHYPDSSHSLVLRNEFLDCDETYNLARMQF</sequence>
<reference evidence="2 3" key="1">
    <citation type="submission" date="2024-10" db="EMBL/GenBank/DDBJ databases">
        <title>Updated reference genomes for cyclostephanoid diatoms.</title>
        <authorList>
            <person name="Roberts W.R."/>
            <person name="Alverson A.J."/>
        </authorList>
    </citation>
    <scope>NUCLEOTIDE SEQUENCE [LARGE SCALE GENOMIC DNA]</scope>
    <source>
        <strain evidence="2 3">AJA232-27</strain>
    </source>
</reference>
<accession>A0ABD3M6C3</accession>
<feature type="transmembrane region" description="Helical" evidence="1">
    <location>
        <begin position="12"/>
        <end position="34"/>
    </location>
</feature>
<dbReference type="AlphaFoldDB" id="A0ABD3M6C3"/>